<proteinExistence type="predicted"/>
<dbReference type="Proteomes" id="UP000248116">
    <property type="component" value="Unassembled WGS sequence"/>
</dbReference>
<reference evidence="1 2" key="1">
    <citation type="submission" date="2018-02" db="EMBL/GenBank/DDBJ databases">
        <authorList>
            <person name="Skraban J."/>
            <person name="Trcek J."/>
        </authorList>
    </citation>
    <scope>NUCLEOTIDE SEQUENCE [LARGE SCALE GENOMIC DNA]</scope>
    <source>
        <strain evidence="1 2">AV446</strain>
    </source>
</reference>
<name>A0ABX5P3Z7_9PROT</name>
<dbReference type="EMBL" id="PRCW01000031">
    <property type="protein sequence ID" value="PYD48495.1"/>
    <property type="molecule type" value="Genomic_DNA"/>
</dbReference>
<gene>
    <name evidence="1" type="ORF">C3920_04100</name>
</gene>
<evidence type="ECO:0000313" key="2">
    <source>
        <dbReference type="Proteomes" id="UP000248116"/>
    </source>
</evidence>
<comment type="caution">
    <text evidence="1">The sequence shown here is derived from an EMBL/GenBank/DDBJ whole genome shotgun (WGS) entry which is preliminary data.</text>
</comment>
<dbReference type="RefSeq" id="WP_110559618.1">
    <property type="nucleotide sequence ID" value="NZ_PRCW01000031.1"/>
</dbReference>
<evidence type="ECO:0000313" key="1">
    <source>
        <dbReference type="EMBL" id="PYD48495.1"/>
    </source>
</evidence>
<organism evidence="1 2">
    <name type="scientific">Novacetimonas pomaceti</name>
    <dbReference type="NCBI Taxonomy" id="2021998"/>
    <lineage>
        <taxon>Bacteria</taxon>
        <taxon>Pseudomonadati</taxon>
        <taxon>Pseudomonadota</taxon>
        <taxon>Alphaproteobacteria</taxon>
        <taxon>Acetobacterales</taxon>
        <taxon>Acetobacteraceae</taxon>
        <taxon>Novacetimonas</taxon>
    </lineage>
</organism>
<accession>A0ABX5P3Z7</accession>
<sequence>MTRHSDAPQQLSLLDWVPPNPVVRFDPRLIRANQFTSRLSRAISVSLETCGRTREQIAAEMSAMLEKTVSINMLNAYASVQREGHQISVPRFDALISATRDRRLLEFMAEPFGWTVIERRYLPAIELAAVSEHKKELTRRENALRRQAMRGGSW</sequence>
<keyword evidence="2" id="KW-1185">Reference proteome</keyword>
<protein>
    <recommendedName>
        <fullName evidence="3">DNA transposition protein</fullName>
    </recommendedName>
</protein>
<evidence type="ECO:0008006" key="3">
    <source>
        <dbReference type="Google" id="ProtNLM"/>
    </source>
</evidence>